<dbReference type="Proteomes" id="UP000618943">
    <property type="component" value="Unassembled WGS sequence"/>
</dbReference>
<sequence length="170" mass="20220">MWGKDDDIYMSIAFKANQKNDSFYKHMTTTDDKGNVLIGWRLKRKDSKEMSKNLQKLLSIKNKKSLAYFIVKPEGREESNLPNEYYKGELVDIVQNKKGREQNYANKLELLPDYYPKDEIDSILVIKNFKEIAKEDLLQELENALDSDRKTFDYYKFYKEGQGGYQFLYY</sequence>
<evidence type="ECO:0000313" key="1">
    <source>
        <dbReference type="EMBL" id="MBK3497226.1"/>
    </source>
</evidence>
<proteinExistence type="predicted"/>
<gene>
    <name evidence="1" type="ORF">JFL43_20835</name>
</gene>
<protein>
    <submittedName>
        <fullName evidence="1">Uncharacterized protein</fullName>
    </submittedName>
</protein>
<reference evidence="1 2" key="1">
    <citation type="submission" date="2020-12" db="EMBL/GenBank/DDBJ databases">
        <title>YIM B01967 draft genome.</title>
        <authorList>
            <person name="Yan X."/>
        </authorList>
    </citation>
    <scope>NUCLEOTIDE SEQUENCE [LARGE SCALE GENOMIC DNA]</scope>
    <source>
        <strain evidence="1 2">YIM B01967</strain>
    </source>
</reference>
<comment type="caution">
    <text evidence="1">The sequence shown here is derived from an EMBL/GenBank/DDBJ whole genome shotgun (WGS) entry which is preliminary data.</text>
</comment>
<accession>A0ABS1HD18</accession>
<name>A0ABS1HD18_9BACL</name>
<evidence type="ECO:0000313" key="2">
    <source>
        <dbReference type="Proteomes" id="UP000618943"/>
    </source>
</evidence>
<keyword evidence="2" id="KW-1185">Reference proteome</keyword>
<dbReference type="RefSeq" id="WP_200750532.1">
    <property type="nucleotide sequence ID" value="NZ_JAEOAH010000055.1"/>
</dbReference>
<organism evidence="1 2">
    <name type="scientific">Viridibacillus soli</name>
    <dbReference type="NCBI Taxonomy" id="2798301"/>
    <lineage>
        <taxon>Bacteria</taxon>
        <taxon>Bacillati</taxon>
        <taxon>Bacillota</taxon>
        <taxon>Bacilli</taxon>
        <taxon>Bacillales</taxon>
        <taxon>Caryophanaceae</taxon>
        <taxon>Viridibacillus</taxon>
    </lineage>
</organism>
<dbReference type="EMBL" id="JAEOAH010000055">
    <property type="protein sequence ID" value="MBK3497226.1"/>
    <property type="molecule type" value="Genomic_DNA"/>
</dbReference>